<evidence type="ECO:0000313" key="2">
    <source>
        <dbReference type="EMBL" id="SCF09891.1"/>
    </source>
</evidence>
<reference evidence="2 4" key="2">
    <citation type="submission" date="2016-06" db="EMBL/GenBank/DDBJ databases">
        <authorList>
            <person name="Kjaerup R.B."/>
            <person name="Dalgaard T.S."/>
            <person name="Juul-Madsen H.R."/>
        </authorList>
    </citation>
    <scope>NUCLEOTIDE SEQUENCE [LARGE SCALE GENOMIC DNA]</scope>
    <source>
        <strain evidence="2 4">DSM 45626</strain>
    </source>
</reference>
<dbReference type="PANTHER" id="PTHR40630">
    <property type="entry name" value="POSSIBLE DNA-BINDING PROTEIN"/>
    <property type="match status" value="1"/>
</dbReference>
<dbReference type="RefSeq" id="WP_043968760.1">
    <property type="nucleotide sequence ID" value="NZ_CBDREH010000085.1"/>
</dbReference>
<accession>A0A1C4XP37</accession>
<dbReference type="Pfam" id="PF11338">
    <property type="entry name" value="DUF3140"/>
    <property type="match status" value="1"/>
</dbReference>
<evidence type="ECO:0000313" key="3">
    <source>
        <dbReference type="Proteomes" id="UP000032254"/>
    </source>
</evidence>
<keyword evidence="3" id="KW-1185">Reference proteome</keyword>
<dbReference type="InterPro" id="IPR021487">
    <property type="entry name" value="DUF3140"/>
</dbReference>
<dbReference type="EMBL" id="JXSX01000003">
    <property type="protein sequence ID" value="KIR61637.1"/>
    <property type="molecule type" value="Genomic_DNA"/>
</dbReference>
<sequence>MVREARLDPEVEVLWEDFHAEVNVTSEQLRSWLLTRGSGTESFGAGPDLDLPEPGRQILAVLRKRKVDLTREDIEVMREAVDRIRSLTAARPADGVADDEWRRALLDLGHDALVER</sequence>
<proteinExistence type="predicted"/>
<reference evidence="1 3" key="1">
    <citation type="submission" date="2015-01" db="EMBL/GenBank/DDBJ databases">
        <title>Sequencing and annotation of Micromonospora carbonacea strain JXNU-1 genome.</title>
        <authorList>
            <person name="Long Z."/>
            <person name="Huang Y."/>
            <person name="Jiang Y."/>
        </authorList>
    </citation>
    <scope>NUCLEOTIDE SEQUENCE [LARGE SCALE GENOMIC DNA]</scope>
    <source>
        <strain evidence="1 3">JXNU-1</strain>
    </source>
</reference>
<dbReference type="Proteomes" id="UP000032254">
    <property type="component" value="Unassembled WGS sequence"/>
</dbReference>
<organism evidence="1 3">
    <name type="scientific">Micromonospora haikouensis</name>
    <dbReference type="NCBI Taxonomy" id="686309"/>
    <lineage>
        <taxon>Bacteria</taxon>
        <taxon>Bacillati</taxon>
        <taxon>Actinomycetota</taxon>
        <taxon>Actinomycetes</taxon>
        <taxon>Micromonosporales</taxon>
        <taxon>Micromonosporaceae</taxon>
        <taxon>Micromonospora</taxon>
    </lineage>
</organism>
<dbReference type="AlphaFoldDB" id="A0A0D0US57"/>
<evidence type="ECO:0000313" key="1">
    <source>
        <dbReference type="EMBL" id="KIR61637.1"/>
    </source>
</evidence>
<dbReference type="PATRIC" id="fig|47853.6.peg.6128"/>
<dbReference type="OrthoDB" id="513524at2"/>
<evidence type="ECO:0000313" key="4">
    <source>
        <dbReference type="Proteomes" id="UP000199375"/>
    </source>
</evidence>
<name>A0A0D0US57_9ACTN</name>
<dbReference type="Proteomes" id="UP000199375">
    <property type="component" value="Unassembled WGS sequence"/>
</dbReference>
<dbReference type="EMBL" id="FMCW01000028">
    <property type="protein sequence ID" value="SCF09891.1"/>
    <property type="molecule type" value="Genomic_DNA"/>
</dbReference>
<dbReference type="GeneID" id="301308098"/>
<accession>A0A0D0US57</accession>
<protein>
    <recommendedName>
        <fullName evidence="5">DUF3140 domain-containing protein</fullName>
    </recommendedName>
</protein>
<gene>
    <name evidence="2" type="ORF">GA0070558_12811</name>
    <name evidence="1" type="ORF">TK50_29225</name>
</gene>
<dbReference type="PANTHER" id="PTHR40630:SF1">
    <property type="entry name" value="DNA-BINDING PROTEIN"/>
    <property type="match status" value="1"/>
</dbReference>
<evidence type="ECO:0008006" key="5">
    <source>
        <dbReference type="Google" id="ProtNLM"/>
    </source>
</evidence>